<evidence type="ECO:0000313" key="2">
    <source>
        <dbReference type="Proteomes" id="UP001497623"/>
    </source>
</evidence>
<dbReference type="AlphaFoldDB" id="A0AAV2R7J0"/>
<reference evidence="1 2" key="1">
    <citation type="submission" date="2024-05" db="EMBL/GenBank/DDBJ databases">
        <authorList>
            <person name="Wallberg A."/>
        </authorList>
    </citation>
    <scope>NUCLEOTIDE SEQUENCE [LARGE SCALE GENOMIC DNA]</scope>
</reference>
<comment type="caution">
    <text evidence="1">The sequence shown here is derived from an EMBL/GenBank/DDBJ whole genome shotgun (WGS) entry which is preliminary data.</text>
</comment>
<sequence>MWVTVFYSLDHIPPHLATMWVSVFESQNWTPPQLPTMVVSVLHRYGVTPPQLPSMVVSVSMTAGPPPKVLMVSNTEQLPPHPLPYIKYKSLWSSKRLEYDFLHVCWQNLNGFPRMKLRGNQYDLSMAAGSVKNF</sequence>
<proteinExistence type="predicted"/>
<name>A0AAV2R7J0_MEGNR</name>
<evidence type="ECO:0000313" key="1">
    <source>
        <dbReference type="EMBL" id="CAL4119557.1"/>
    </source>
</evidence>
<accession>A0AAV2R7J0</accession>
<dbReference type="EMBL" id="CAXKWB010017666">
    <property type="protein sequence ID" value="CAL4119557.1"/>
    <property type="molecule type" value="Genomic_DNA"/>
</dbReference>
<gene>
    <name evidence="1" type="ORF">MNOR_LOCUS21707</name>
</gene>
<organism evidence="1 2">
    <name type="scientific">Meganyctiphanes norvegica</name>
    <name type="common">Northern krill</name>
    <name type="synonym">Thysanopoda norvegica</name>
    <dbReference type="NCBI Taxonomy" id="48144"/>
    <lineage>
        <taxon>Eukaryota</taxon>
        <taxon>Metazoa</taxon>
        <taxon>Ecdysozoa</taxon>
        <taxon>Arthropoda</taxon>
        <taxon>Crustacea</taxon>
        <taxon>Multicrustacea</taxon>
        <taxon>Malacostraca</taxon>
        <taxon>Eumalacostraca</taxon>
        <taxon>Eucarida</taxon>
        <taxon>Euphausiacea</taxon>
        <taxon>Euphausiidae</taxon>
        <taxon>Meganyctiphanes</taxon>
    </lineage>
</organism>
<protein>
    <submittedName>
        <fullName evidence="1">Uncharacterized protein</fullName>
    </submittedName>
</protein>
<keyword evidence="2" id="KW-1185">Reference proteome</keyword>
<dbReference type="Proteomes" id="UP001497623">
    <property type="component" value="Unassembled WGS sequence"/>
</dbReference>